<evidence type="ECO:0000259" key="4">
    <source>
        <dbReference type="PROSITE" id="PS50050"/>
    </source>
</evidence>
<dbReference type="PROSITE" id="PS00652">
    <property type="entry name" value="TNFR_NGFR_1"/>
    <property type="match status" value="1"/>
</dbReference>
<keyword evidence="2" id="KW-0812">Transmembrane</keyword>
<keyword evidence="1" id="KW-1015">Disulfide bond</keyword>
<dbReference type="Ensembl" id="ENSEEET00000057001.1">
    <property type="protein sequence ID" value="ENSEEEP00000061511.1"/>
    <property type="gene ID" value="ENSEEEG00000028545.1"/>
</dbReference>
<feature type="repeat" description="TNFR-Cys" evidence="1">
    <location>
        <begin position="45"/>
        <end position="85"/>
    </location>
</feature>
<feature type="disulfide bond" evidence="1">
    <location>
        <begin position="64"/>
        <end position="77"/>
    </location>
</feature>
<dbReference type="PANTHER" id="PTHR47139">
    <property type="entry name" value="TUMOR NECROSIS FACTOR RECEPTOR SUPERFAMILY MEMBER 9"/>
    <property type="match status" value="1"/>
</dbReference>
<feature type="disulfide bond" evidence="1">
    <location>
        <begin position="46"/>
        <end position="61"/>
    </location>
</feature>
<dbReference type="GO" id="GO:0042127">
    <property type="term" value="P:regulation of cell population proliferation"/>
    <property type="evidence" value="ECO:0007669"/>
    <property type="project" value="TreeGrafter"/>
</dbReference>
<dbReference type="PROSITE" id="PS50050">
    <property type="entry name" value="TNFR_NGFR_2"/>
    <property type="match status" value="1"/>
</dbReference>
<sequence length="265" mass="29398">MLWHTFQFLSGFSFVFWLLMFHQANAEIVCEPGNKVTMKRDKCEPCGENQYRPSRGSFAECLNCSPCARYSELASPCTPTKNTLCHCRKGFKYVSGMCVCDKGSGLQKSGEVDICMKCEYGTFTNTSDSTCQPWSKCDQSGEKIPGNNTADVVCKNATKPEVTTVTSSVTSIIFVPQMSTNTSVAWTTPSNPLTDTTSAHPNSKKYGLWLGPLGALLALVFIQFVIIQMKPTNCFHKKKQQIILQDSTCRKPVEESGEKFLLPFV</sequence>
<reference evidence="5" key="3">
    <citation type="submission" date="2025-09" db="UniProtKB">
        <authorList>
            <consortium name="Ensembl"/>
        </authorList>
    </citation>
    <scope>IDENTIFICATION</scope>
</reference>
<reference evidence="5 6" key="1">
    <citation type="submission" date="2020-05" db="EMBL/GenBank/DDBJ databases">
        <title>Electrophorus electricus (electric eel) genome, fEleEle1, primary haplotype.</title>
        <authorList>
            <person name="Myers G."/>
            <person name="Meyer A."/>
            <person name="Fedrigo O."/>
            <person name="Formenti G."/>
            <person name="Rhie A."/>
            <person name="Tracey A."/>
            <person name="Sims Y."/>
            <person name="Jarvis E.D."/>
        </authorList>
    </citation>
    <scope>NUCLEOTIDE SEQUENCE [LARGE SCALE GENOMIC DNA]</scope>
</reference>
<evidence type="ECO:0000313" key="5">
    <source>
        <dbReference type="Ensembl" id="ENSEEEP00000061511.1"/>
    </source>
</evidence>
<evidence type="ECO:0000256" key="3">
    <source>
        <dbReference type="SAM" id="SignalP"/>
    </source>
</evidence>
<keyword evidence="6" id="KW-1185">Reference proteome</keyword>
<dbReference type="SUPFAM" id="SSF57586">
    <property type="entry name" value="TNF receptor-like"/>
    <property type="match status" value="1"/>
</dbReference>
<dbReference type="PANTHER" id="PTHR47139:SF3">
    <property type="entry name" value="SI:CH73-361P23.3"/>
    <property type="match status" value="1"/>
</dbReference>
<evidence type="ECO:0000313" key="6">
    <source>
        <dbReference type="Proteomes" id="UP000314983"/>
    </source>
</evidence>
<keyword evidence="2" id="KW-1133">Transmembrane helix</keyword>
<keyword evidence="2" id="KW-0472">Membrane</keyword>
<feature type="chain" id="PRO_5044346113" description="TNFR-Cys domain-containing protein" evidence="3">
    <location>
        <begin position="27"/>
        <end position="265"/>
    </location>
</feature>
<keyword evidence="3" id="KW-0732">Signal</keyword>
<feature type="disulfide bond" evidence="1">
    <location>
        <begin position="67"/>
        <end position="85"/>
    </location>
</feature>
<feature type="domain" description="TNFR-Cys" evidence="4">
    <location>
        <begin position="45"/>
        <end position="85"/>
    </location>
</feature>
<feature type="signal peptide" evidence="3">
    <location>
        <begin position="1"/>
        <end position="26"/>
    </location>
</feature>
<dbReference type="Pfam" id="PF00020">
    <property type="entry name" value="TNFR_c6"/>
    <property type="match status" value="2"/>
</dbReference>
<dbReference type="GeneID" id="113568237"/>
<dbReference type="RefSeq" id="XP_026852221.2">
    <property type="nucleotide sequence ID" value="XM_026996420.2"/>
</dbReference>
<evidence type="ECO:0000256" key="2">
    <source>
        <dbReference type="SAM" id="Phobius"/>
    </source>
</evidence>
<feature type="transmembrane region" description="Helical" evidence="2">
    <location>
        <begin position="206"/>
        <end position="227"/>
    </location>
</feature>
<organism evidence="5 6">
    <name type="scientific">Electrophorus electricus</name>
    <name type="common">Electric eel</name>
    <name type="synonym">Gymnotus electricus</name>
    <dbReference type="NCBI Taxonomy" id="8005"/>
    <lineage>
        <taxon>Eukaryota</taxon>
        <taxon>Metazoa</taxon>
        <taxon>Chordata</taxon>
        <taxon>Craniata</taxon>
        <taxon>Vertebrata</taxon>
        <taxon>Euteleostomi</taxon>
        <taxon>Actinopterygii</taxon>
        <taxon>Neopterygii</taxon>
        <taxon>Teleostei</taxon>
        <taxon>Ostariophysi</taxon>
        <taxon>Gymnotiformes</taxon>
        <taxon>Gymnotoidei</taxon>
        <taxon>Gymnotidae</taxon>
        <taxon>Electrophorus</taxon>
    </lineage>
</organism>
<protein>
    <recommendedName>
        <fullName evidence="4">TNFR-Cys domain-containing protein</fullName>
    </recommendedName>
</protein>
<reference evidence="5" key="2">
    <citation type="submission" date="2025-08" db="UniProtKB">
        <authorList>
            <consortium name="Ensembl"/>
        </authorList>
    </citation>
    <scope>IDENTIFICATION</scope>
</reference>
<dbReference type="GeneTree" id="ENSGT01030000235084"/>
<dbReference type="InterPro" id="IPR001368">
    <property type="entry name" value="TNFR/NGFR_Cys_rich_reg"/>
</dbReference>
<dbReference type="KEGG" id="eee:113568237"/>
<evidence type="ECO:0000256" key="1">
    <source>
        <dbReference type="PROSITE-ProRule" id="PRU00206"/>
    </source>
</evidence>
<proteinExistence type="predicted"/>
<gene>
    <name evidence="5" type="primary">si:ch73-361p23.3</name>
</gene>
<dbReference type="AlphaFoldDB" id="A0AAY5EXI5"/>
<dbReference type="Gene3D" id="2.10.50.10">
    <property type="entry name" value="Tumor Necrosis Factor Receptor, subunit A, domain 2"/>
    <property type="match status" value="2"/>
</dbReference>
<name>A0AAY5EXI5_ELEEL</name>
<dbReference type="Proteomes" id="UP000314983">
    <property type="component" value="Chromosome 3"/>
</dbReference>
<accession>A0AAY5EXI5</accession>
<dbReference type="GO" id="GO:0038023">
    <property type="term" value="F:signaling receptor activity"/>
    <property type="evidence" value="ECO:0007669"/>
    <property type="project" value="TreeGrafter"/>
</dbReference>
<dbReference type="SMART" id="SM00208">
    <property type="entry name" value="TNFR"/>
    <property type="match status" value="2"/>
</dbReference>